<sequence length="95" mass="10871">MNHNDGQNRHTLTYTTKSEKYLRVCIGKVEERSKKRNVQTPRILIILKTNPLITEIQVYKLRFKRGSNIHSAGDKEEGGGSHTMWSSTSLKKSLS</sequence>
<gene>
    <name evidence="2" type="ORF">BpHYR1_019537</name>
</gene>
<evidence type="ECO:0000256" key="1">
    <source>
        <dbReference type="SAM" id="MobiDB-lite"/>
    </source>
</evidence>
<reference evidence="2 3" key="1">
    <citation type="journal article" date="2018" name="Sci. Rep.">
        <title>Genomic signatures of local adaptation to the degree of environmental predictability in rotifers.</title>
        <authorList>
            <person name="Franch-Gras L."/>
            <person name="Hahn C."/>
            <person name="Garcia-Roger E.M."/>
            <person name="Carmona M.J."/>
            <person name="Serra M."/>
            <person name="Gomez A."/>
        </authorList>
    </citation>
    <scope>NUCLEOTIDE SEQUENCE [LARGE SCALE GENOMIC DNA]</scope>
    <source>
        <strain evidence="2">HYR1</strain>
    </source>
</reference>
<comment type="caution">
    <text evidence="2">The sequence shown here is derived from an EMBL/GenBank/DDBJ whole genome shotgun (WGS) entry which is preliminary data.</text>
</comment>
<feature type="compositionally biased region" description="Polar residues" evidence="1">
    <location>
        <begin position="83"/>
        <end position="95"/>
    </location>
</feature>
<dbReference type="EMBL" id="REGN01003320">
    <property type="protein sequence ID" value="RNA23246.1"/>
    <property type="molecule type" value="Genomic_DNA"/>
</dbReference>
<evidence type="ECO:0000313" key="2">
    <source>
        <dbReference type="EMBL" id="RNA23246.1"/>
    </source>
</evidence>
<dbReference type="Proteomes" id="UP000276133">
    <property type="component" value="Unassembled WGS sequence"/>
</dbReference>
<keyword evidence="3" id="KW-1185">Reference proteome</keyword>
<feature type="region of interest" description="Disordered" evidence="1">
    <location>
        <begin position="69"/>
        <end position="95"/>
    </location>
</feature>
<protein>
    <submittedName>
        <fullName evidence="2">Uncharacterized protein</fullName>
    </submittedName>
</protein>
<organism evidence="2 3">
    <name type="scientific">Brachionus plicatilis</name>
    <name type="common">Marine rotifer</name>
    <name type="synonym">Brachionus muelleri</name>
    <dbReference type="NCBI Taxonomy" id="10195"/>
    <lineage>
        <taxon>Eukaryota</taxon>
        <taxon>Metazoa</taxon>
        <taxon>Spiralia</taxon>
        <taxon>Gnathifera</taxon>
        <taxon>Rotifera</taxon>
        <taxon>Eurotatoria</taxon>
        <taxon>Monogononta</taxon>
        <taxon>Pseudotrocha</taxon>
        <taxon>Ploima</taxon>
        <taxon>Brachionidae</taxon>
        <taxon>Brachionus</taxon>
    </lineage>
</organism>
<proteinExistence type="predicted"/>
<dbReference type="AlphaFoldDB" id="A0A3M7RI36"/>
<name>A0A3M7RI36_BRAPC</name>
<evidence type="ECO:0000313" key="3">
    <source>
        <dbReference type="Proteomes" id="UP000276133"/>
    </source>
</evidence>
<accession>A0A3M7RI36</accession>